<dbReference type="AlphaFoldDB" id="A0AAV5T8I0"/>
<sequence>PFCGIFFAATLTISAEHAMIQENDPLITVEEKKERKAVEVDKLIGCLEDIVEFEVKNKKHVLKCKDLERF</sequence>
<dbReference type="Proteomes" id="UP001432027">
    <property type="component" value="Unassembled WGS sequence"/>
</dbReference>
<accession>A0AAV5T8I0</accession>
<evidence type="ECO:0000313" key="2">
    <source>
        <dbReference type="Proteomes" id="UP001432027"/>
    </source>
</evidence>
<reference evidence="1" key="1">
    <citation type="submission" date="2023-10" db="EMBL/GenBank/DDBJ databases">
        <title>Genome assembly of Pristionchus species.</title>
        <authorList>
            <person name="Yoshida K."/>
            <person name="Sommer R.J."/>
        </authorList>
    </citation>
    <scope>NUCLEOTIDE SEQUENCE</scope>
    <source>
        <strain evidence="1">RS0144</strain>
    </source>
</reference>
<gene>
    <name evidence="1" type="ORF">PENTCL1PPCAC_14036</name>
</gene>
<feature type="non-terminal residue" evidence="1">
    <location>
        <position position="1"/>
    </location>
</feature>
<dbReference type="EMBL" id="BTSX01000004">
    <property type="protein sequence ID" value="GMS91861.1"/>
    <property type="molecule type" value="Genomic_DNA"/>
</dbReference>
<feature type="non-terminal residue" evidence="1">
    <location>
        <position position="70"/>
    </location>
</feature>
<name>A0AAV5T8I0_9BILA</name>
<keyword evidence="2" id="KW-1185">Reference proteome</keyword>
<protein>
    <submittedName>
        <fullName evidence="1">Uncharacterized protein</fullName>
    </submittedName>
</protein>
<organism evidence="1 2">
    <name type="scientific">Pristionchus entomophagus</name>
    <dbReference type="NCBI Taxonomy" id="358040"/>
    <lineage>
        <taxon>Eukaryota</taxon>
        <taxon>Metazoa</taxon>
        <taxon>Ecdysozoa</taxon>
        <taxon>Nematoda</taxon>
        <taxon>Chromadorea</taxon>
        <taxon>Rhabditida</taxon>
        <taxon>Rhabditina</taxon>
        <taxon>Diplogasteromorpha</taxon>
        <taxon>Diplogasteroidea</taxon>
        <taxon>Neodiplogasteridae</taxon>
        <taxon>Pristionchus</taxon>
    </lineage>
</organism>
<comment type="caution">
    <text evidence="1">The sequence shown here is derived from an EMBL/GenBank/DDBJ whole genome shotgun (WGS) entry which is preliminary data.</text>
</comment>
<proteinExistence type="predicted"/>
<evidence type="ECO:0000313" key="1">
    <source>
        <dbReference type="EMBL" id="GMS91861.1"/>
    </source>
</evidence>